<proteinExistence type="inferred from homology"/>
<dbReference type="Proteomes" id="UP001291623">
    <property type="component" value="Unassembled WGS sequence"/>
</dbReference>
<gene>
    <name evidence="2" type="ORF">RND71_008398</name>
</gene>
<evidence type="ECO:0000313" key="3">
    <source>
        <dbReference type="Proteomes" id="UP001291623"/>
    </source>
</evidence>
<dbReference type="AlphaFoldDB" id="A0AAE1VTS0"/>
<comment type="similarity">
    <text evidence="1">Belongs to the FHY3/FAR1 family.</text>
</comment>
<comment type="subcellular location">
    <subcellularLocation>
        <location evidence="1">Nucleus</location>
    </subcellularLocation>
</comment>
<keyword evidence="1" id="KW-0863">Zinc-finger</keyword>
<dbReference type="EMBL" id="JAVYJV010000004">
    <property type="protein sequence ID" value="KAK4373014.1"/>
    <property type="molecule type" value="Genomic_DNA"/>
</dbReference>
<evidence type="ECO:0000313" key="2">
    <source>
        <dbReference type="EMBL" id="KAK4373014.1"/>
    </source>
</evidence>
<name>A0AAE1VTS0_9SOLA</name>
<dbReference type="GO" id="GO:0005634">
    <property type="term" value="C:nucleus"/>
    <property type="evidence" value="ECO:0007669"/>
    <property type="project" value="UniProtKB-SubCell"/>
</dbReference>
<accession>A0AAE1VTS0</accession>
<keyword evidence="1" id="KW-0862">Zinc</keyword>
<dbReference type="PANTHER" id="PTHR31669:SF283">
    <property type="entry name" value="PROTEIN FAR1-RELATED SEQUENCE"/>
    <property type="match status" value="1"/>
</dbReference>
<comment type="caution">
    <text evidence="2">The sequence shown here is derived from an EMBL/GenBank/DDBJ whole genome shotgun (WGS) entry which is preliminary data.</text>
</comment>
<dbReference type="InterPro" id="IPR031052">
    <property type="entry name" value="FHY3/FAR1"/>
</dbReference>
<dbReference type="GO" id="GO:0006355">
    <property type="term" value="P:regulation of DNA-templated transcription"/>
    <property type="evidence" value="ECO:0007669"/>
    <property type="project" value="UniProtKB-UniRule"/>
</dbReference>
<dbReference type="GO" id="GO:0008270">
    <property type="term" value="F:zinc ion binding"/>
    <property type="evidence" value="ECO:0007669"/>
    <property type="project" value="UniProtKB-UniRule"/>
</dbReference>
<evidence type="ECO:0000256" key="1">
    <source>
        <dbReference type="RuleBase" id="RU367018"/>
    </source>
</evidence>
<organism evidence="2 3">
    <name type="scientific">Anisodus tanguticus</name>
    <dbReference type="NCBI Taxonomy" id="243964"/>
    <lineage>
        <taxon>Eukaryota</taxon>
        <taxon>Viridiplantae</taxon>
        <taxon>Streptophyta</taxon>
        <taxon>Embryophyta</taxon>
        <taxon>Tracheophyta</taxon>
        <taxon>Spermatophyta</taxon>
        <taxon>Magnoliopsida</taxon>
        <taxon>eudicotyledons</taxon>
        <taxon>Gunneridae</taxon>
        <taxon>Pentapetalae</taxon>
        <taxon>asterids</taxon>
        <taxon>lamiids</taxon>
        <taxon>Solanales</taxon>
        <taxon>Solanaceae</taxon>
        <taxon>Solanoideae</taxon>
        <taxon>Hyoscyameae</taxon>
        <taxon>Anisodus</taxon>
    </lineage>
</organism>
<reference evidence="2" key="1">
    <citation type="submission" date="2023-12" db="EMBL/GenBank/DDBJ databases">
        <title>Genome assembly of Anisodus tanguticus.</title>
        <authorList>
            <person name="Wang Y.-J."/>
        </authorList>
    </citation>
    <scope>NUCLEOTIDE SEQUENCE</scope>
    <source>
        <strain evidence="2">KB-2021</strain>
        <tissue evidence="2">Leaf</tissue>
    </source>
</reference>
<keyword evidence="3" id="KW-1185">Reference proteome</keyword>
<keyword evidence="1" id="KW-0539">Nucleus</keyword>
<keyword evidence="1" id="KW-0479">Metal-binding</keyword>
<comment type="function">
    <text evidence="1">Putative transcription activator involved in regulating light control of development.</text>
</comment>
<sequence>MDGRYKAEKNEFKSNILGRITTEEFEHRWGEFIEKYGQEGIDWFSKLYSDRENRCQYTLITTSGMGCYRLKEVMEHKKTKLFNERYVLTRWSKDVVRHHLKKFILGGYPHMTDEYKKYKELMRFFDEACNIALDSDIMVQFARSRLLDLLNNLYNFDHDMIQEVTQKWGDFIRT</sequence>
<dbReference type="PANTHER" id="PTHR31669">
    <property type="entry name" value="PROTEIN FAR1-RELATED SEQUENCE 10-RELATED"/>
    <property type="match status" value="1"/>
</dbReference>
<protein>
    <recommendedName>
        <fullName evidence="1">Protein FAR1-RELATED SEQUENCE</fullName>
    </recommendedName>
</protein>